<dbReference type="EMBL" id="KZ819288">
    <property type="protein sequence ID" value="PWN99375.1"/>
    <property type="molecule type" value="Genomic_DNA"/>
</dbReference>
<keyword evidence="3" id="KW-1185">Reference proteome</keyword>
<dbReference type="RefSeq" id="XP_025599654.1">
    <property type="nucleotide sequence ID" value="XM_025741907.1"/>
</dbReference>
<reference evidence="2 3" key="1">
    <citation type="journal article" date="2018" name="Mol. Biol. Evol.">
        <title>Broad Genomic Sampling Reveals a Smut Pathogenic Ancestry of the Fungal Clade Ustilaginomycotina.</title>
        <authorList>
            <person name="Kijpornyongpan T."/>
            <person name="Mondo S.J."/>
            <person name="Barry K."/>
            <person name="Sandor L."/>
            <person name="Lee J."/>
            <person name="Lipzen A."/>
            <person name="Pangilinan J."/>
            <person name="LaButti K."/>
            <person name="Hainaut M."/>
            <person name="Henrissat B."/>
            <person name="Grigoriev I.V."/>
            <person name="Spatafora J.W."/>
            <person name="Aime M.C."/>
        </authorList>
    </citation>
    <scope>NUCLEOTIDE SEQUENCE [LARGE SCALE GENOMIC DNA]</scope>
    <source>
        <strain evidence="2 3">MCA 4186</strain>
    </source>
</reference>
<feature type="region of interest" description="Disordered" evidence="1">
    <location>
        <begin position="1"/>
        <end position="63"/>
    </location>
</feature>
<sequence>MSVVARHIPAAGTAASTASPGHKQRGTRGNTPPRHPLAVDKLSPGRYAASDHGDGEGYKRRSM</sequence>
<name>A0A316ZG93_9BASI</name>
<gene>
    <name evidence="2" type="ORF">FA09DRAFT_328773</name>
</gene>
<evidence type="ECO:0000313" key="3">
    <source>
        <dbReference type="Proteomes" id="UP000245946"/>
    </source>
</evidence>
<dbReference type="Proteomes" id="UP000245946">
    <property type="component" value="Unassembled WGS sequence"/>
</dbReference>
<feature type="compositionally biased region" description="Basic and acidic residues" evidence="1">
    <location>
        <begin position="49"/>
        <end position="63"/>
    </location>
</feature>
<proteinExistence type="predicted"/>
<accession>A0A316ZG93</accession>
<dbReference type="GeneID" id="37269451"/>
<dbReference type="AlphaFoldDB" id="A0A316ZG93"/>
<evidence type="ECO:0000256" key="1">
    <source>
        <dbReference type="SAM" id="MobiDB-lite"/>
    </source>
</evidence>
<organism evidence="2 3">
    <name type="scientific">Tilletiopsis washingtonensis</name>
    <dbReference type="NCBI Taxonomy" id="58919"/>
    <lineage>
        <taxon>Eukaryota</taxon>
        <taxon>Fungi</taxon>
        <taxon>Dikarya</taxon>
        <taxon>Basidiomycota</taxon>
        <taxon>Ustilaginomycotina</taxon>
        <taxon>Exobasidiomycetes</taxon>
        <taxon>Entylomatales</taxon>
        <taxon>Entylomatales incertae sedis</taxon>
        <taxon>Tilletiopsis</taxon>
    </lineage>
</organism>
<evidence type="ECO:0000313" key="2">
    <source>
        <dbReference type="EMBL" id="PWN99375.1"/>
    </source>
</evidence>
<feature type="compositionally biased region" description="Low complexity" evidence="1">
    <location>
        <begin position="9"/>
        <end position="21"/>
    </location>
</feature>
<protein>
    <submittedName>
        <fullName evidence="2">Uncharacterized protein</fullName>
    </submittedName>
</protein>